<evidence type="ECO:0000256" key="6">
    <source>
        <dbReference type="ARBA" id="ARBA00022918"/>
    </source>
</evidence>
<organism evidence="9 10">
    <name type="scientific">Mucuna pruriens</name>
    <name type="common">Velvet bean</name>
    <name type="synonym">Dolichos pruriens</name>
    <dbReference type="NCBI Taxonomy" id="157652"/>
    <lineage>
        <taxon>Eukaryota</taxon>
        <taxon>Viridiplantae</taxon>
        <taxon>Streptophyta</taxon>
        <taxon>Embryophyta</taxon>
        <taxon>Tracheophyta</taxon>
        <taxon>Spermatophyta</taxon>
        <taxon>Magnoliopsida</taxon>
        <taxon>eudicotyledons</taxon>
        <taxon>Gunneridae</taxon>
        <taxon>Pentapetalae</taxon>
        <taxon>rosids</taxon>
        <taxon>fabids</taxon>
        <taxon>Fabales</taxon>
        <taxon>Fabaceae</taxon>
        <taxon>Papilionoideae</taxon>
        <taxon>50 kb inversion clade</taxon>
        <taxon>NPAAA clade</taxon>
        <taxon>indigoferoid/millettioid clade</taxon>
        <taxon>Phaseoleae</taxon>
        <taxon>Mucuna</taxon>
    </lineage>
</organism>
<evidence type="ECO:0000256" key="2">
    <source>
        <dbReference type="ARBA" id="ARBA00022695"/>
    </source>
</evidence>
<dbReference type="FunFam" id="3.30.70.270:FF:000020">
    <property type="entry name" value="Transposon Tf2-6 polyprotein-like Protein"/>
    <property type="match status" value="1"/>
</dbReference>
<dbReference type="GO" id="GO:0004519">
    <property type="term" value="F:endonuclease activity"/>
    <property type="evidence" value="ECO:0007669"/>
    <property type="project" value="UniProtKB-KW"/>
</dbReference>
<gene>
    <name evidence="9" type="primary">pol</name>
    <name evidence="9" type="ORF">CR513_14519</name>
</gene>
<feature type="non-terminal residue" evidence="9">
    <location>
        <position position="1"/>
    </location>
</feature>
<dbReference type="Pfam" id="PF00078">
    <property type="entry name" value="RVT_1"/>
    <property type="match status" value="1"/>
</dbReference>
<comment type="caution">
    <text evidence="9">The sequence shown here is derived from an EMBL/GenBank/DDBJ whole genome shotgun (WGS) entry which is preliminary data.</text>
</comment>
<dbReference type="Gene3D" id="3.30.70.270">
    <property type="match status" value="2"/>
</dbReference>
<evidence type="ECO:0000313" key="9">
    <source>
        <dbReference type="EMBL" id="RDY02081.1"/>
    </source>
</evidence>
<evidence type="ECO:0000256" key="1">
    <source>
        <dbReference type="ARBA" id="ARBA00022679"/>
    </source>
</evidence>
<keyword evidence="3" id="KW-0540">Nuclease</keyword>
<feature type="domain" description="Reverse transcriptase RNase H-like" evidence="8">
    <location>
        <begin position="192"/>
        <end position="246"/>
    </location>
</feature>
<dbReference type="EMBL" id="QJKJ01002604">
    <property type="protein sequence ID" value="RDY02081.1"/>
    <property type="molecule type" value="Genomic_DNA"/>
</dbReference>
<dbReference type="InterPro" id="IPR043502">
    <property type="entry name" value="DNA/RNA_pol_sf"/>
</dbReference>
<keyword evidence="6" id="KW-0695">RNA-directed DNA polymerase</keyword>
<dbReference type="InterPro" id="IPR041373">
    <property type="entry name" value="RT_RNaseH"/>
</dbReference>
<sequence length="276" mass="31689">MSFGLCNAPTTFQYWMTSIFLDLLHDCMEVFMDDFTVYAMSFDACLENLSRVLTRCINTSIVLNFEKFHSMVTKGIVLGHLVSSRSIEVDKSKIDIITSLPNPASVREVRSFLGHTGFCRRSIKNFSKIALPLSKLLRNDVDFNFDQHCIEDFQELKIQLTSAPILQAPNWEYPFELMCDASNSALGAILGQRELLAIVFALDKFRSYMLGSKIIIFFDHAKLLFLLKKPDVKPRLIQWMLLLQEFDVEIRDKKGVENSMADHLSIIERESDQMPI</sequence>
<evidence type="ECO:0000256" key="5">
    <source>
        <dbReference type="ARBA" id="ARBA00022801"/>
    </source>
</evidence>
<dbReference type="InterPro" id="IPR043128">
    <property type="entry name" value="Rev_trsase/Diguanyl_cyclase"/>
</dbReference>
<proteinExistence type="predicted"/>
<dbReference type="Proteomes" id="UP000257109">
    <property type="component" value="Unassembled WGS sequence"/>
</dbReference>
<evidence type="ECO:0000259" key="8">
    <source>
        <dbReference type="Pfam" id="PF17917"/>
    </source>
</evidence>
<keyword evidence="2" id="KW-0548">Nucleotidyltransferase</keyword>
<dbReference type="CDD" id="cd09274">
    <property type="entry name" value="RNase_HI_RT_Ty3"/>
    <property type="match status" value="1"/>
</dbReference>
<keyword evidence="4" id="KW-0255">Endonuclease</keyword>
<dbReference type="SUPFAM" id="SSF56672">
    <property type="entry name" value="DNA/RNA polymerases"/>
    <property type="match status" value="1"/>
</dbReference>
<dbReference type="OrthoDB" id="9950135at2759"/>
<protein>
    <submittedName>
        <fullName evidence="9">Retrovirus-related Pol polyprotein from transposon 17.6</fullName>
    </submittedName>
</protein>
<name>A0A371HGZ8_MUCPR</name>
<dbReference type="Pfam" id="PF17917">
    <property type="entry name" value="RT_RNaseH"/>
    <property type="match status" value="1"/>
</dbReference>
<evidence type="ECO:0000256" key="3">
    <source>
        <dbReference type="ARBA" id="ARBA00022722"/>
    </source>
</evidence>
<dbReference type="PANTHER" id="PTHR34072">
    <property type="entry name" value="ENZYMATIC POLYPROTEIN-RELATED"/>
    <property type="match status" value="1"/>
</dbReference>
<accession>A0A371HGZ8</accession>
<dbReference type="GO" id="GO:0003964">
    <property type="term" value="F:RNA-directed DNA polymerase activity"/>
    <property type="evidence" value="ECO:0007669"/>
    <property type="project" value="UniProtKB-KW"/>
</dbReference>
<dbReference type="InterPro" id="IPR000477">
    <property type="entry name" value="RT_dom"/>
</dbReference>
<keyword evidence="5" id="KW-0378">Hydrolase</keyword>
<feature type="domain" description="Reverse transcriptase" evidence="7">
    <location>
        <begin position="1"/>
        <end position="80"/>
    </location>
</feature>
<evidence type="ECO:0000259" key="7">
    <source>
        <dbReference type="Pfam" id="PF00078"/>
    </source>
</evidence>
<keyword evidence="10" id="KW-1185">Reference proteome</keyword>
<reference evidence="9" key="1">
    <citation type="submission" date="2018-05" db="EMBL/GenBank/DDBJ databases">
        <title>Draft genome of Mucuna pruriens seed.</title>
        <authorList>
            <person name="Nnadi N.E."/>
            <person name="Vos R."/>
            <person name="Hasami M.H."/>
            <person name="Devisetty U.K."/>
            <person name="Aguiy J.C."/>
        </authorList>
    </citation>
    <scope>NUCLEOTIDE SEQUENCE [LARGE SCALE GENOMIC DNA]</scope>
    <source>
        <strain evidence="9">JCA_2017</strain>
    </source>
</reference>
<evidence type="ECO:0000256" key="4">
    <source>
        <dbReference type="ARBA" id="ARBA00022759"/>
    </source>
</evidence>
<keyword evidence="1" id="KW-0808">Transferase</keyword>
<dbReference type="GO" id="GO:0016787">
    <property type="term" value="F:hydrolase activity"/>
    <property type="evidence" value="ECO:0007669"/>
    <property type="project" value="UniProtKB-KW"/>
</dbReference>
<evidence type="ECO:0000313" key="10">
    <source>
        <dbReference type="Proteomes" id="UP000257109"/>
    </source>
</evidence>
<dbReference type="AlphaFoldDB" id="A0A371HGZ8"/>
<dbReference type="PANTHER" id="PTHR34072:SF57">
    <property type="entry name" value="RNA-DIRECTED DNA POLYMERASE"/>
    <property type="match status" value="1"/>
</dbReference>